<reference evidence="7" key="1">
    <citation type="journal article" date="2017" name="Nature">
        <title>The sunflower genome provides insights into oil metabolism, flowering and Asterid evolution.</title>
        <authorList>
            <person name="Badouin H."/>
            <person name="Gouzy J."/>
            <person name="Grassa C.J."/>
            <person name="Murat F."/>
            <person name="Staton S.E."/>
            <person name="Cottret L."/>
            <person name="Lelandais-Briere C."/>
            <person name="Owens G.L."/>
            <person name="Carrere S."/>
            <person name="Mayjonade B."/>
            <person name="Legrand L."/>
            <person name="Gill N."/>
            <person name="Kane N.C."/>
            <person name="Bowers J.E."/>
            <person name="Hubner S."/>
            <person name="Bellec A."/>
            <person name="Berard A."/>
            <person name="Berges H."/>
            <person name="Blanchet N."/>
            <person name="Boniface M.C."/>
            <person name="Brunel D."/>
            <person name="Catrice O."/>
            <person name="Chaidir N."/>
            <person name="Claudel C."/>
            <person name="Donnadieu C."/>
            <person name="Faraut T."/>
            <person name="Fievet G."/>
            <person name="Helmstetter N."/>
            <person name="King M."/>
            <person name="Knapp S.J."/>
            <person name="Lai Z."/>
            <person name="Le Paslier M.C."/>
            <person name="Lippi Y."/>
            <person name="Lorenzon L."/>
            <person name="Mandel J.R."/>
            <person name="Marage G."/>
            <person name="Marchand G."/>
            <person name="Marquand E."/>
            <person name="Bret-Mestries E."/>
            <person name="Morien E."/>
            <person name="Nambeesan S."/>
            <person name="Nguyen T."/>
            <person name="Pegot-Espagnet P."/>
            <person name="Pouilly N."/>
            <person name="Raftis F."/>
            <person name="Sallet E."/>
            <person name="Schiex T."/>
            <person name="Thomas J."/>
            <person name="Vandecasteele C."/>
            <person name="Vares D."/>
            <person name="Vear F."/>
            <person name="Vautrin S."/>
            <person name="Crespi M."/>
            <person name="Mangin B."/>
            <person name="Burke J.M."/>
            <person name="Salse J."/>
            <person name="Munos S."/>
            <person name="Vincourt P."/>
            <person name="Rieseberg L.H."/>
            <person name="Langlade N.B."/>
        </authorList>
    </citation>
    <scope>NUCLEOTIDE SEQUENCE</scope>
    <source>
        <tissue evidence="7">Leaves</tissue>
    </source>
</reference>
<evidence type="ECO:0000256" key="2">
    <source>
        <dbReference type="ARBA" id="ARBA00005581"/>
    </source>
</evidence>
<organism evidence="7 8">
    <name type="scientific">Helianthus annuus</name>
    <name type="common">Common sunflower</name>
    <dbReference type="NCBI Taxonomy" id="4232"/>
    <lineage>
        <taxon>Eukaryota</taxon>
        <taxon>Viridiplantae</taxon>
        <taxon>Streptophyta</taxon>
        <taxon>Embryophyta</taxon>
        <taxon>Tracheophyta</taxon>
        <taxon>Spermatophyta</taxon>
        <taxon>Magnoliopsida</taxon>
        <taxon>eudicotyledons</taxon>
        <taxon>Gunneridae</taxon>
        <taxon>Pentapetalae</taxon>
        <taxon>asterids</taxon>
        <taxon>campanulids</taxon>
        <taxon>Asterales</taxon>
        <taxon>Asteraceae</taxon>
        <taxon>Asteroideae</taxon>
        <taxon>Heliantheae alliance</taxon>
        <taxon>Heliantheae</taxon>
        <taxon>Helianthus</taxon>
    </lineage>
</organism>
<feature type="chain" id="PRO_5039963351" description="S-protein homolog" evidence="6">
    <location>
        <begin position="20"/>
        <end position="142"/>
    </location>
</feature>
<dbReference type="InterPro" id="IPR010264">
    <property type="entry name" value="Self-incomp_S1"/>
</dbReference>
<comment type="caution">
    <text evidence="7">The sequence shown here is derived from an EMBL/GenBank/DDBJ whole genome shotgun (WGS) entry which is preliminary data.</text>
</comment>
<evidence type="ECO:0000256" key="3">
    <source>
        <dbReference type="ARBA" id="ARBA00022471"/>
    </source>
</evidence>
<comment type="subcellular location">
    <subcellularLocation>
        <location evidence="1 6">Secreted</location>
    </subcellularLocation>
</comment>
<evidence type="ECO:0000256" key="1">
    <source>
        <dbReference type="ARBA" id="ARBA00004613"/>
    </source>
</evidence>
<comment type="similarity">
    <text evidence="2 6">Belongs to the plant self-incompatibility (S1) protein family.</text>
</comment>
<protein>
    <recommendedName>
        <fullName evidence="6">S-protein homolog</fullName>
    </recommendedName>
</protein>
<proteinExistence type="inferred from homology"/>
<dbReference type="PANTHER" id="PTHR31232:SF149">
    <property type="entry name" value="S-PROTEIN HOMOLOG"/>
    <property type="match status" value="1"/>
</dbReference>
<dbReference type="PANTHER" id="PTHR31232">
    <property type="match status" value="1"/>
</dbReference>
<name>A0A9K3JRV1_HELAN</name>
<evidence type="ECO:0000256" key="5">
    <source>
        <dbReference type="ARBA" id="ARBA00022729"/>
    </source>
</evidence>
<dbReference type="GO" id="GO:0005576">
    <property type="term" value="C:extracellular region"/>
    <property type="evidence" value="ECO:0007669"/>
    <property type="project" value="UniProtKB-SubCell"/>
</dbReference>
<keyword evidence="8" id="KW-1185">Reference proteome</keyword>
<evidence type="ECO:0000313" key="8">
    <source>
        <dbReference type="Proteomes" id="UP000215914"/>
    </source>
</evidence>
<accession>A0A9K3JRV1</accession>
<dbReference type="EMBL" id="MNCJ02000317">
    <property type="protein sequence ID" value="KAF5820184.1"/>
    <property type="molecule type" value="Genomic_DNA"/>
</dbReference>
<dbReference type="GO" id="GO:0060320">
    <property type="term" value="P:rejection of self pollen"/>
    <property type="evidence" value="ECO:0007669"/>
    <property type="project" value="UniProtKB-KW"/>
</dbReference>
<gene>
    <name evidence="7" type="ORF">HanXRQr2_Chr02g0085931</name>
</gene>
<reference evidence="7" key="2">
    <citation type="submission" date="2020-06" db="EMBL/GenBank/DDBJ databases">
        <title>Helianthus annuus Genome sequencing and assembly Release 2.</title>
        <authorList>
            <person name="Gouzy J."/>
            <person name="Langlade N."/>
            <person name="Munos S."/>
        </authorList>
    </citation>
    <scope>NUCLEOTIDE SEQUENCE</scope>
    <source>
        <tissue evidence="7">Leaves</tissue>
    </source>
</reference>
<evidence type="ECO:0000256" key="4">
    <source>
        <dbReference type="ARBA" id="ARBA00022525"/>
    </source>
</evidence>
<keyword evidence="3 6" id="KW-0713">Self-incompatibility</keyword>
<dbReference type="Proteomes" id="UP000215914">
    <property type="component" value="Unassembled WGS sequence"/>
</dbReference>
<sequence length="142" mass="17034">MKNLFIFLFIFVGLNVVNARCSVFVQGYVVHIKSDIIDNDGVTVHCRSKDDDLGTHVLRPPNLEFEWLFCDNIGLTTLFYCHFWWKNFEQTFDVFNHKLSRWCNENKKEGNTCNWEIKNDGFYLYENHTTWQRLYPWNAKPI</sequence>
<keyword evidence="5 6" id="KW-0732">Signal</keyword>
<dbReference type="AlphaFoldDB" id="A0A9K3JRV1"/>
<dbReference type="Pfam" id="PF05938">
    <property type="entry name" value="Self-incomp_S1"/>
    <property type="match status" value="1"/>
</dbReference>
<evidence type="ECO:0000313" key="7">
    <source>
        <dbReference type="EMBL" id="KAF5820184.1"/>
    </source>
</evidence>
<dbReference type="Gramene" id="mRNA:HanXRQr2_Chr02g0085931">
    <property type="protein sequence ID" value="CDS:HanXRQr2_Chr02g0085931.1"/>
    <property type="gene ID" value="HanXRQr2_Chr02g0085931"/>
</dbReference>
<evidence type="ECO:0000256" key="6">
    <source>
        <dbReference type="RuleBase" id="RU367044"/>
    </source>
</evidence>
<feature type="signal peptide" evidence="6">
    <location>
        <begin position="1"/>
        <end position="19"/>
    </location>
</feature>
<keyword evidence="4 6" id="KW-0964">Secreted</keyword>